<dbReference type="InterPro" id="IPR001789">
    <property type="entry name" value="Sig_transdc_resp-reg_receiver"/>
</dbReference>
<dbReference type="CDD" id="cd00156">
    <property type="entry name" value="REC"/>
    <property type="match status" value="1"/>
</dbReference>
<dbReference type="SUPFAM" id="SSF52172">
    <property type="entry name" value="CheY-like"/>
    <property type="match status" value="1"/>
</dbReference>
<name>A0ABT1D9K4_9PROT</name>
<dbReference type="InterPro" id="IPR011006">
    <property type="entry name" value="CheY-like_superfamily"/>
</dbReference>
<protein>
    <submittedName>
        <fullName evidence="4">Response regulator</fullName>
    </submittedName>
</protein>
<feature type="domain" description="Response regulatory" evidence="3">
    <location>
        <begin position="6"/>
        <end position="122"/>
    </location>
</feature>
<proteinExistence type="predicted"/>
<dbReference type="EMBL" id="JAFIRR010000145">
    <property type="protein sequence ID" value="MCO6418616.1"/>
    <property type="molecule type" value="Genomic_DNA"/>
</dbReference>
<keyword evidence="5" id="KW-1185">Reference proteome</keyword>
<organism evidence="4 5">
    <name type="scientific">Siccirubricoccus soli</name>
    <dbReference type="NCBI Taxonomy" id="2899147"/>
    <lineage>
        <taxon>Bacteria</taxon>
        <taxon>Pseudomonadati</taxon>
        <taxon>Pseudomonadota</taxon>
        <taxon>Alphaproteobacteria</taxon>
        <taxon>Acetobacterales</taxon>
        <taxon>Roseomonadaceae</taxon>
        <taxon>Siccirubricoccus</taxon>
    </lineage>
</organism>
<gene>
    <name evidence="4" type="ORF">JYK14_21005</name>
</gene>
<reference evidence="4 5" key="1">
    <citation type="submission" date="2021-12" db="EMBL/GenBank/DDBJ databases">
        <title>Siccirubricoccus leaddurans sp. nov., a high concentration Zn2+ tolerance bacterium.</title>
        <authorList>
            <person name="Cao Y."/>
        </authorList>
    </citation>
    <scope>NUCLEOTIDE SEQUENCE [LARGE SCALE GENOMIC DNA]</scope>
    <source>
        <strain evidence="4 5">KC 17139</strain>
    </source>
</reference>
<dbReference type="Pfam" id="PF00072">
    <property type="entry name" value="Response_reg"/>
    <property type="match status" value="1"/>
</dbReference>
<dbReference type="PANTHER" id="PTHR44591:SF21">
    <property type="entry name" value="TWO-COMPONENT RESPONSE REGULATOR"/>
    <property type="match status" value="1"/>
</dbReference>
<dbReference type="InterPro" id="IPR050595">
    <property type="entry name" value="Bact_response_regulator"/>
</dbReference>
<keyword evidence="1 2" id="KW-0597">Phosphoprotein</keyword>
<dbReference type="PROSITE" id="PS50110">
    <property type="entry name" value="RESPONSE_REGULATORY"/>
    <property type="match status" value="1"/>
</dbReference>
<feature type="modified residue" description="4-aspartylphosphate" evidence="2">
    <location>
        <position position="56"/>
    </location>
</feature>
<dbReference type="Gene3D" id="3.40.50.2300">
    <property type="match status" value="1"/>
</dbReference>
<evidence type="ECO:0000313" key="4">
    <source>
        <dbReference type="EMBL" id="MCO6418616.1"/>
    </source>
</evidence>
<dbReference type="Proteomes" id="UP001523392">
    <property type="component" value="Unassembled WGS sequence"/>
</dbReference>
<dbReference type="PANTHER" id="PTHR44591">
    <property type="entry name" value="STRESS RESPONSE REGULATOR PROTEIN 1"/>
    <property type="match status" value="1"/>
</dbReference>
<sequence>MRMPLRVLMAEDEDLAAEVLQEVLEDAGFEVLLAPDGQAALELAAAGAGFDVLLTDLRMPRLDGRELILRLRAERPSLPVVVMTGFAPPEGPERLHDGSGPLRLLTKPIDLSGLVSALRAVAHEG</sequence>
<evidence type="ECO:0000256" key="1">
    <source>
        <dbReference type="ARBA" id="ARBA00022553"/>
    </source>
</evidence>
<accession>A0ABT1D9K4</accession>
<evidence type="ECO:0000256" key="2">
    <source>
        <dbReference type="PROSITE-ProRule" id="PRU00169"/>
    </source>
</evidence>
<evidence type="ECO:0000259" key="3">
    <source>
        <dbReference type="PROSITE" id="PS50110"/>
    </source>
</evidence>
<dbReference type="SMART" id="SM00448">
    <property type="entry name" value="REC"/>
    <property type="match status" value="1"/>
</dbReference>
<dbReference type="RefSeq" id="WP_252955245.1">
    <property type="nucleotide sequence ID" value="NZ_JAFIRR010000145.1"/>
</dbReference>
<evidence type="ECO:0000313" key="5">
    <source>
        <dbReference type="Proteomes" id="UP001523392"/>
    </source>
</evidence>
<comment type="caution">
    <text evidence="4">The sequence shown here is derived from an EMBL/GenBank/DDBJ whole genome shotgun (WGS) entry which is preliminary data.</text>
</comment>